<organism evidence="1 2">
    <name type="scientific">Cavenderia fasciculata</name>
    <name type="common">Slime mold</name>
    <name type="synonym">Dictyostelium fasciculatum</name>
    <dbReference type="NCBI Taxonomy" id="261658"/>
    <lineage>
        <taxon>Eukaryota</taxon>
        <taxon>Amoebozoa</taxon>
        <taxon>Evosea</taxon>
        <taxon>Eumycetozoa</taxon>
        <taxon>Dictyostelia</taxon>
        <taxon>Acytosteliales</taxon>
        <taxon>Cavenderiaceae</taxon>
        <taxon>Cavenderia</taxon>
    </lineage>
</organism>
<dbReference type="PANTHER" id="PTHR37519:SF1">
    <property type="entry name" value="DIHYDROXYBIPHENYL DIOXYGENASE DOMAIN-CONTAINING PROTEIN"/>
    <property type="match status" value="1"/>
</dbReference>
<dbReference type="InterPro" id="IPR029068">
    <property type="entry name" value="Glyas_Bleomycin-R_OHBP_Dase"/>
</dbReference>
<dbReference type="Pfam" id="PF06185">
    <property type="entry name" value="YecM"/>
    <property type="match status" value="1"/>
</dbReference>
<dbReference type="GeneID" id="14866774"/>
<dbReference type="InterPro" id="IPR010393">
    <property type="entry name" value="DUF991_YecM-like"/>
</dbReference>
<dbReference type="EMBL" id="GL883027">
    <property type="protein sequence ID" value="EGG14898.1"/>
    <property type="molecule type" value="Genomic_DNA"/>
</dbReference>
<dbReference type="SUPFAM" id="SSF54593">
    <property type="entry name" value="Glyoxalase/Bleomycin resistance protein/Dihydroxybiphenyl dioxygenase"/>
    <property type="match status" value="1"/>
</dbReference>
<proteinExistence type="predicted"/>
<protein>
    <recommendedName>
        <fullName evidence="3">Dihydroxybiphenyl dioxygenase domain-containing protein</fullName>
    </recommendedName>
</protein>
<reference evidence="2" key="1">
    <citation type="journal article" date="2011" name="Genome Res.">
        <title>Phylogeny-wide analysis of social amoeba genomes highlights ancient origins for complex intercellular communication.</title>
        <authorList>
            <person name="Heidel A.J."/>
            <person name="Lawal H.M."/>
            <person name="Felder M."/>
            <person name="Schilde C."/>
            <person name="Helps N.R."/>
            <person name="Tunggal B."/>
            <person name="Rivero F."/>
            <person name="John U."/>
            <person name="Schleicher M."/>
            <person name="Eichinger L."/>
            <person name="Platzer M."/>
            <person name="Noegel A.A."/>
            <person name="Schaap P."/>
            <person name="Gloeckner G."/>
        </authorList>
    </citation>
    <scope>NUCLEOTIDE SEQUENCE [LARGE SCALE GENOMIC DNA]</scope>
    <source>
        <strain evidence="2">SH3</strain>
    </source>
</reference>
<dbReference type="KEGG" id="dfa:DFA_10771"/>
<evidence type="ECO:0000313" key="1">
    <source>
        <dbReference type="EMBL" id="EGG14898.1"/>
    </source>
</evidence>
<dbReference type="AlphaFoldDB" id="F4QBC6"/>
<evidence type="ECO:0000313" key="2">
    <source>
        <dbReference type="Proteomes" id="UP000007797"/>
    </source>
</evidence>
<name>F4QBC6_CACFS</name>
<dbReference type="RefSeq" id="XP_004351414.1">
    <property type="nucleotide sequence ID" value="XM_004351362.1"/>
</dbReference>
<dbReference type="Gene3D" id="3.10.180.10">
    <property type="entry name" value="2,3-Dihydroxybiphenyl 1,2-Dioxygenase, domain 1"/>
    <property type="match status" value="1"/>
</dbReference>
<dbReference type="OrthoDB" id="17928at2759"/>
<gene>
    <name evidence="1" type="ORF">DFA_10771</name>
</gene>
<sequence length="221" mass="25416">MIATTSSTTSSDSKEDKEIIGDYKLFLDLLFQGIKGLGINVDGLELDHLCYRVSLEEYYDVKKNEILSSGHEMLTEVNYNGRRISSFKLTQPILYEYQSNNGTSETKVIPLLELPSHKPSKPQLDGLEHFYFVTSQSFQDIKHQHDQAVKASNGRFTWVEIDIANKFNPNIELEMELSKDEKIALNTPKEVIDNRRSISVKFHPKSLQDMIDEEKKKEVEK</sequence>
<evidence type="ECO:0008006" key="3">
    <source>
        <dbReference type="Google" id="ProtNLM"/>
    </source>
</evidence>
<dbReference type="PANTHER" id="PTHR37519">
    <property type="match status" value="1"/>
</dbReference>
<accession>F4QBC6</accession>
<keyword evidence="2" id="KW-1185">Reference proteome</keyword>
<dbReference type="Proteomes" id="UP000007797">
    <property type="component" value="Unassembled WGS sequence"/>
</dbReference>